<keyword evidence="3" id="KW-1185">Reference proteome</keyword>
<dbReference type="OrthoDB" id="8156917at2"/>
<organism evidence="2 3">
    <name type="scientific">Prauserella muralis</name>
    <dbReference type="NCBI Taxonomy" id="588067"/>
    <lineage>
        <taxon>Bacteria</taxon>
        <taxon>Bacillati</taxon>
        <taxon>Actinomycetota</taxon>
        <taxon>Actinomycetes</taxon>
        <taxon>Pseudonocardiales</taxon>
        <taxon>Pseudonocardiaceae</taxon>
        <taxon>Prauserella</taxon>
    </lineage>
</organism>
<dbReference type="SUPFAM" id="SSF55469">
    <property type="entry name" value="FMN-dependent nitroreductase-like"/>
    <property type="match status" value="1"/>
</dbReference>
<evidence type="ECO:0000313" key="2">
    <source>
        <dbReference type="EMBL" id="PXY22327.1"/>
    </source>
</evidence>
<reference evidence="2 3" key="1">
    <citation type="submission" date="2016-07" db="EMBL/GenBank/DDBJ databases">
        <title>Draft genome sequence of Prauserella muralis DSM 45305, isolated from a mould-covered wall in an indoor environment.</title>
        <authorList>
            <person name="Ruckert C."/>
            <person name="Albersmeier A."/>
            <person name="Jiang C.-L."/>
            <person name="Jiang Y."/>
            <person name="Kalinowski J."/>
            <person name="Schneider O."/>
            <person name="Winkler A."/>
            <person name="Zotchev S.B."/>
        </authorList>
    </citation>
    <scope>NUCLEOTIDE SEQUENCE [LARGE SCALE GENOMIC DNA]</scope>
    <source>
        <strain evidence="2 3">DSM 45305</strain>
    </source>
</reference>
<dbReference type="AlphaFoldDB" id="A0A2V4AP14"/>
<accession>A0A2V4AP14</accession>
<name>A0A2V4AP14_9PSEU</name>
<evidence type="ECO:0000256" key="1">
    <source>
        <dbReference type="SAM" id="MobiDB-lite"/>
    </source>
</evidence>
<dbReference type="InterPro" id="IPR050627">
    <property type="entry name" value="Nitroreductase/BluB"/>
</dbReference>
<dbReference type="Gene3D" id="3.40.109.10">
    <property type="entry name" value="NADH Oxidase"/>
    <property type="match status" value="1"/>
</dbReference>
<gene>
    <name evidence="2" type="ORF">BAY60_20875</name>
</gene>
<feature type="region of interest" description="Disordered" evidence="1">
    <location>
        <begin position="191"/>
        <end position="227"/>
    </location>
</feature>
<dbReference type="InterPro" id="IPR000415">
    <property type="entry name" value="Nitroreductase-like"/>
</dbReference>
<proteinExistence type="predicted"/>
<sequence length="330" mass="35839">MTRGLPDEPTIRAALALATRAPSVHNSQPWLWRVGDRTIHLDADRSRQLPQTDPEGRDLLLSCGAALHHLRVGLAALGWSCRVHRLPNPAEPDHLAAVELSRRETAAEDVAAAAAIPRRRTDRRRYSSWHVPTSRISRLAERAAAEGAVLEAITEPQARYRLLEAISTAARTHEADSSYLMELAVWSGRHDSPEGVPARSATAPTRLLDEPATRRFSDPRLAQPEGSLSEEDVSVLLVLGTASDDRMSQLRAGEATSDVLLTATQLGLACCPLTEPLELVGTRELVRTEVLGDGSYPQMIVRVGWAAVNADPLPATPRRPLADVVHGLAD</sequence>
<dbReference type="Proteomes" id="UP000249915">
    <property type="component" value="Unassembled WGS sequence"/>
</dbReference>
<feature type="compositionally biased region" description="Basic and acidic residues" evidence="1">
    <location>
        <begin position="207"/>
        <end position="218"/>
    </location>
</feature>
<evidence type="ECO:0000313" key="3">
    <source>
        <dbReference type="Proteomes" id="UP000249915"/>
    </source>
</evidence>
<dbReference type="NCBIfam" id="NF047509">
    <property type="entry name" value="Rv3131_FMN_oxido"/>
    <property type="match status" value="1"/>
</dbReference>
<dbReference type="RefSeq" id="WP_112282930.1">
    <property type="nucleotide sequence ID" value="NZ_MASW01000005.1"/>
</dbReference>
<protein>
    <submittedName>
        <fullName evidence="2">NAD(P)H nitroreductase</fullName>
    </submittedName>
</protein>
<dbReference type="EMBL" id="MASW01000005">
    <property type="protein sequence ID" value="PXY22327.1"/>
    <property type="molecule type" value="Genomic_DNA"/>
</dbReference>
<dbReference type="GO" id="GO:0016491">
    <property type="term" value="F:oxidoreductase activity"/>
    <property type="evidence" value="ECO:0007669"/>
    <property type="project" value="InterPro"/>
</dbReference>
<comment type="caution">
    <text evidence="2">The sequence shown here is derived from an EMBL/GenBank/DDBJ whole genome shotgun (WGS) entry which is preliminary data.</text>
</comment>
<dbReference type="PANTHER" id="PTHR23026:SF123">
    <property type="entry name" value="NAD(P)H NITROREDUCTASE RV3131-RELATED"/>
    <property type="match status" value="1"/>
</dbReference>
<dbReference type="PANTHER" id="PTHR23026">
    <property type="entry name" value="NADPH NITROREDUCTASE"/>
    <property type="match status" value="1"/>
</dbReference>